<accession>A0A1M6CLQ2</accession>
<dbReference type="Proteomes" id="UP000184510">
    <property type="component" value="Unassembled WGS sequence"/>
</dbReference>
<dbReference type="EMBL" id="FQYR01000002">
    <property type="protein sequence ID" value="SHI61972.1"/>
    <property type="molecule type" value="Genomic_DNA"/>
</dbReference>
<feature type="region of interest" description="Disordered" evidence="1">
    <location>
        <begin position="14"/>
        <end position="49"/>
    </location>
</feature>
<evidence type="ECO:0000313" key="2">
    <source>
        <dbReference type="EMBL" id="SHI61972.1"/>
    </source>
</evidence>
<sequence>MELPLELGVHELQPGGVMESSAAVSLPVQAPPREQDPPTQATPEGWWKE</sequence>
<gene>
    <name evidence="2" type="ORF">SAMN02745181_0513</name>
</gene>
<dbReference type="AlphaFoldDB" id="A0A1M6CLQ2"/>
<protein>
    <submittedName>
        <fullName evidence="2">Uncharacterized protein</fullName>
    </submittedName>
</protein>
<name>A0A1M6CLQ2_9BACT</name>
<reference evidence="2 3" key="1">
    <citation type="submission" date="2016-11" db="EMBL/GenBank/DDBJ databases">
        <authorList>
            <person name="Jaros S."/>
            <person name="Januszkiewicz K."/>
            <person name="Wedrychowicz H."/>
        </authorList>
    </citation>
    <scope>NUCLEOTIDE SEQUENCE [LARGE SCALE GENOMIC DNA]</scope>
    <source>
        <strain evidence="2 3">DSM 18772</strain>
    </source>
</reference>
<evidence type="ECO:0000256" key="1">
    <source>
        <dbReference type="SAM" id="MobiDB-lite"/>
    </source>
</evidence>
<evidence type="ECO:0000313" key="3">
    <source>
        <dbReference type="Proteomes" id="UP000184510"/>
    </source>
</evidence>
<dbReference type="STRING" id="1123071.SAMN02745181_0513"/>
<organism evidence="2 3">
    <name type="scientific">Rubritalea squalenifaciens DSM 18772</name>
    <dbReference type="NCBI Taxonomy" id="1123071"/>
    <lineage>
        <taxon>Bacteria</taxon>
        <taxon>Pseudomonadati</taxon>
        <taxon>Verrucomicrobiota</taxon>
        <taxon>Verrucomicrobiia</taxon>
        <taxon>Verrucomicrobiales</taxon>
        <taxon>Rubritaleaceae</taxon>
        <taxon>Rubritalea</taxon>
    </lineage>
</organism>
<proteinExistence type="predicted"/>
<keyword evidence="3" id="KW-1185">Reference proteome</keyword>
<dbReference type="InParanoid" id="A0A1M6CLQ2"/>